<dbReference type="PANTHER" id="PTHR24221:SF651">
    <property type="entry name" value="HEAVY METAL TOLERANCE PROTEIN"/>
    <property type="match status" value="1"/>
</dbReference>
<dbReference type="InterPro" id="IPR039421">
    <property type="entry name" value="Type_1_exporter"/>
</dbReference>
<feature type="transmembrane region" description="Helical" evidence="6">
    <location>
        <begin position="161"/>
        <end position="178"/>
    </location>
</feature>
<dbReference type="VEuPathDB" id="FungiDB:BDBG_17142"/>
<dbReference type="InterPro" id="IPR036640">
    <property type="entry name" value="ABC1_TM_sf"/>
</dbReference>
<proteinExistence type="inferred from homology"/>
<dbReference type="Gene3D" id="3.40.50.300">
    <property type="entry name" value="P-loop containing nucleotide triphosphate hydrolases"/>
    <property type="match status" value="1"/>
</dbReference>
<evidence type="ECO:0000256" key="5">
    <source>
        <dbReference type="ARBA" id="ARBA00023136"/>
    </source>
</evidence>
<evidence type="ECO:0000256" key="1">
    <source>
        <dbReference type="ARBA" id="ARBA00004141"/>
    </source>
</evidence>
<keyword evidence="5 6" id="KW-0472">Membrane</keyword>
<dbReference type="Pfam" id="PF00005">
    <property type="entry name" value="ABC_tran"/>
    <property type="match status" value="1"/>
</dbReference>
<dbReference type="Pfam" id="PF00664">
    <property type="entry name" value="ABC_membrane"/>
    <property type="match status" value="1"/>
</dbReference>
<dbReference type="GO" id="GO:0005774">
    <property type="term" value="C:vacuolar membrane"/>
    <property type="evidence" value="ECO:0007669"/>
    <property type="project" value="TreeGrafter"/>
</dbReference>
<dbReference type="GeneID" id="8504389"/>
<comment type="similarity">
    <text evidence="2">Belongs to the ABC transporter superfamily. ABCB family. Multidrug resistance exporter (TC 3.A.1.201) subfamily.</text>
</comment>
<evidence type="ECO:0000256" key="2">
    <source>
        <dbReference type="ARBA" id="ARBA00007577"/>
    </source>
</evidence>
<name>A0A179UP27_BLAGS</name>
<organism evidence="9 10">
    <name type="scientific">Blastomyces gilchristii (strain SLH14081)</name>
    <name type="common">Blastomyces dermatitidis</name>
    <dbReference type="NCBI Taxonomy" id="559298"/>
    <lineage>
        <taxon>Eukaryota</taxon>
        <taxon>Fungi</taxon>
        <taxon>Dikarya</taxon>
        <taxon>Ascomycota</taxon>
        <taxon>Pezizomycotina</taxon>
        <taxon>Eurotiomycetes</taxon>
        <taxon>Eurotiomycetidae</taxon>
        <taxon>Onygenales</taxon>
        <taxon>Ajellomycetaceae</taxon>
        <taxon>Blastomyces</taxon>
    </lineage>
</organism>
<evidence type="ECO:0000313" key="9">
    <source>
        <dbReference type="EMBL" id="OAT08979.1"/>
    </source>
</evidence>
<evidence type="ECO:0000313" key="10">
    <source>
        <dbReference type="Proteomes" id="UP000002038"/>
    </source>
</evidence>
<keyword evidence="10" id="KW-1185">Reference proteome</keyword>
<dbReference type="GO" id="GO:0016887">
    <property type="term" value="F:ATP hydrolysis activity"/>
    <property type="evidence" value="ECO:0007669"/>
    <property type="project" value="InterPro"/>
</dbReference>
<accession>A0A179UP27</accession>
<evidence type="ECO:0000259" key="8">
    <source>
        <dbReference type="PROSITE" id="PS50929"/>
    </source>
</evidence>
<sequence length="562" mass="62285">MFYFFWPSGKRGYQLLYLGIEGCLVAEQVVNIAIPLQLGLIIDALADFNRTIPGKKIMVFMLLQWLGSSGGLVVLREHVQTVLDNHSYHQITTTAFNHIMSLSSDFHDKTNSTALAQTVIRGRGARGGVAKRICFWVVPMIVDLALAAGTLYYIFGAYMSLIVAAVAVVLVWTSSKLIHHQQDRWKQWAEKQTNEATIFQESLSHWRIAAYFSCVPHEQNQVWSAVQDQLKGMVTAAQSTTLQLELAAALIITAYKVASGTKCVGSFVMLLSYWAQLSGPLQMLVHGFRDFAKEMVEAEELMKVLHQDPAITDSPSAQPLVCKEEDFIDFKKVRFSYDGERIVLKDINFHVPAGKKTAIVGNLLHRLRDPTAGVISIDGQVLSNVTLDSLRAMLGIVSQDTTLFQGTIEENVRFAKLDATHEEVKDACKAAAIHDKIISLPNGYGTMVGDGGELQCVAIARVILKNPKIILLDEATSSLDSETEACVQQGLKQLCAGRIMIVIAHRLSNVMDADQILVVKDGSVVERGTHPYLLNRKGYYYSLCELQGLVMIDKDEERRIIG</sequence>
<evidence type="ECO:0000256" key="3">
    <source>
        <dbReference type="ARBA" id="ARBA00022692"/>
    </source>
</evidence>
<dbReference type="EMBL" id="GG657456">
    <property type="protein sequence ID" value="OAT08979.1"/>
    <property type="molecule type" value="Genomic_DNA"/>
</dbReference>
<dbReference type="RefSeq" id="XP_031578580.1">
    <property type="nucleotide sequence ID" value="XM_031724928.1"/>
</dbReference>
<dbReference type="SUPFAM" id="SSF52540">
    <property type="entry name" value="P-loop containing nucleoside triphosphate hydrolases"/>
    <property type="match status" value="1"/>
</dbReference>
<keyword evidence="3 6" id="KW-0812">Transmembrane</keyword>
<protein>
    <submittedName>
        <fullName evidence="9">Uncharacterized protein</fullName>
    </submittedName>
</protein>
<reference evidence="10" key="1">
    <citation type="journal article" date="2015" name="PLoS Genet.">
        <title>The dynamic genome and transcriptome of the human fungal pathogen Blastomyces and close relative Emmonsia.</title>
        <authorList>
            <person name="Munoz J.F."/>
            <person name="Gauthier G.M."/>
            <person name="Desjardins C.A."/>
            <person name="Gallo J.E."/>
            <person name="Holder J."/>
            <person name="Sullivan T.D."/>
            <person name="Marty A.J."/>
            <person name="Carmen J.C."/>
            <person name="Chen Z."/>
            <person name="Ding L."/>
            <person name="Gujja S."/>
            <person name="Magrini V."/>
            <person name="Misas E."/>
            <person name="Mitreva M."/>
            <person name="Priest M."/>
            <person name="Saif S."/>
            <person name="Whiston E.A."/>
            <person name="Young S."/>
            <person name="Zeng Q."/>
            <person name="Goldman W.E."/>
            <person name="Mardis E.R."/>
            <person name="Taylor J.W."/>
            <person name="McEwen J.G."/>
            <person name="Clay O.K."/>
            <person name="Klein B.S."/>
            <person name="Cuomo C.A."/>
        </authorList>
    </citation>
    <scope>NUCLEOTIDE SEQUENCE [LARGE SCALE GENOMIC DNA]</scope>
    <source>
        <strain evidence="10">SLH14081</strain>
    </source>
</reference>
<evidence type="ECO:0000259" key="7">
    <source>
        <dbReference type="PROSITE" id="PS50893"/>
    </source>
</evidence>
<dbReference type="PROSITE" id="PS50929">
    <property type="entry name" value="ABC_TM1F"/>
    <property type="match status" value="1"/>
</dbReference>
<feature type="domain" description="ABC transmembrane type-1" evidence="8">
    <location>
        <begin position="23"/>
        <end position="293"/>
    </location>
</feature>
<dbReference type="Proteomes" id="UP000002038">
    <property type="component" value="Unassembled WGS sequence"/>
</dbReference>
<comment type="subcellular location">
    <subcellularLocation>
        <location evidence="1">Membrane</location>
        <topology evidence="1">Multi-pass membrane protein</topology>
    </subcellularLocation>
</comment>
<dbReference type="Gene3D" id="1.20.1560.10">
    <property type="entry name" value="ABC transporter type 1, transmembrane domain"/>
    <property type="match status" value="1"/>
</dbReference>
<dbReference type="GO" id="GO:0005524">
    <property type="term" value="F:ATP binding"/>
    <property type="evidence" value="ECO:0007669"/>
    <property type="project" value="InterPro"/>
</dbReference>
<evidence type="ECO:0000256" key="4">
    <source>
        <dbReference type="ARBA" id="ARBA00022989"/>
    </source>
</evidence>
<dbReference type="InterPro" id="IPR027417">
    <property type="entry name" value="P-loop_NTPase"/>
</dbReference>
<dbReference type="PROSITE" id="PS50893">
    <property type="entry name" value="ABC_TRANSPORTER_2"/>
    <property type="match status" value="1"/>
</dbReference>
<dbReference type="KEGG" id="bgh:BDBG_17142"/>
<dbReference type="SUPFAM" id="SSF90123">
    <property type="entry name" value="ABC transporter transmembrane region"/>
    <property type="match status" value="1"/>
</dbReference>
<dbReference type="PANTHER" id="PTHR24221">
    <property type="entry name" value="ATP-BINDING CASSETTE SUB-FAMILY B"/>
    <property type="match status" value="1"/>
</dbReference>
<keyword evidence="4 6" id="KW-1133">Transmembrane helix</keyword>
<dbReference type="InterPro" id="IPR003439">
    <property type="entry name" value="ABC_transporter-like_ATP-bd"/>
</dbReference>
<dbReference type="OrthoDB" id="6500128at2759"/>
<dbReference type="GO" id="GO:0140359">
    <property type="term" value="F:ABC-type transporter activity"/>
    <property type="evidence" value="ECO:0007669"/>
    <property type="project" value="InterPro"/>
</dbReference>
<gene>
    <name evidence="9" type="ORF">BDBG_17142</name>
</gene>
<feature type="domain" description="ABC transporter" evidence="7">
    <location>
        <begin position="328"/>
        <end position="546"/>
    </location>
</feature>
<dbReference type="InterPro" id="IPR011527">
    <property type="entry name" value="ABC1_TM_dom"/>
</dbReference>
<evidence type="ECO:0000256" key="6">
    <source>
        <dbReference type="SAM" id="Phobius"/>
    </source>
</evidence>
<dbReference type="AlphaFoldDB" id="A0A179UP27"/>